<feature type="domain" description="CSC1/OSCA1-like cytosolic" evidence="12">
    <location>
        <begin position="427"/>
        <end position="519"/>
    </location>
</feature>
<feature type="domain" description="10TM putative phosphate transporter extracellular tail" evidence="10">
    <location>
        <begin position="972"/>
        <end position="1040"/>
    </location>
</feature>
<feature type="compositionally biased region" description="Basic and acidic residues" evidence="7">
    <location>
        <begin position="957"/>
        <end position="966"/>
    </location>
</feature>
<dbReference type="Proteomes" id="UP000308730">
    <property type="component" value="Unassembled WGS sequence"/>
</dbReference>
<feature type="region of interest" description="Disordered" evidence="7">
    <location>
        <begin position="923"/>
        <end position="984"/>
    </location>
</feature>
<keyword evidence="3" id="KW-0813">Transport</keyword>
<feature type="transmembrane region" description="Helical" evidence="8">
    <location>
        <begin position="749"/>
        <end position="770"/>
    </location>
</feature>
<proteinExistence type="inferred from homology"/>
<dbReference type="InterPro" id="IPR045122">
    <property type="entry name" value="Csc1-like"/>
</dbReference>
<evidence type="ECO:0000259" key="9">
    <source>
        <dbReference type="Pfam" id="PF02714"/>
    </source>
</evidence>
<evidence type="ECO:0000256" key="1">
    <source>
        <dbReference type="ARBA" id="ARBA00004141"/>
    </source>
</evidence>
<keyword evidence="6 8" id="KW-0472">Membrane</keyword>
<comment type="similarity">
    <text evidence="2">Belongs to the CSC1 (TC 1.A.17) family.</text>
</comment>
<feature type="compositionally biased region" description="Basic and acidic residues" evidence="7">
    <location>
        <begin position="300"/>
        <end position="311"/>
    </location>
</feature>
<dbReference type="PANTHER" id="PTHR13018:SF143">
    <property type="entry name" value="CSC1_OSCA1-LIKE 7TM REGION DOMAIN-CONTAINING PROTEIN"/>
    <property type="match status" value="1"/>
</dbReference>
<feature type="transmembrane region" description="Helical" evidence="8">
    <location>
        <begin position="147"/>
        <end position="165"/>
    </location>
</feature>
<evidence type="ECO:0000313" key="13">
    <source>
        <dbReference type="EMBL" id="THH27230.1"/>
    </source>
</evidence>
<feature type="transmembrane region" description="Helical" evidence="8">
    <location>
        <begin position="17"/>
        <end position="38"/>
    </location>
</feature>
<dbReference type="InterPro" id="IPR022257">
    <property type="entry name" value="PHM7_ext"/>
</dbReference>
<dbReference type="PANTHER" id="PTHR13018">
    <property type="entry name" value="PROBABLE MEMBRANE PROTEIN DUF221-RELATED"/>
    <property type="match status" value="1"/>
</dbReference>
<feature type="transmembrane region" description="Helical" evidence="8">
    <location>
        <begin position="538"/>
        <end position="561"/>
    </location>
</feature>
<evidence type="ECO:0000259" key="10">
    <source>
        <dbReference type="Pfam" id="PF12621"/>
    </source>
</evidence>
<feature type="transmembrane region" description="Helical" evidence="8">
    <location>
        <begin position="95"/>
        <end position="117"/>
    </location>
</feature>
<feature type="compositionally biased region" description="Basic and acidic residues" evidence="7">
    <location>
        <begin position="398"/>
        <end position="407"/>
    </location>
</feature>
<evidence type="ECO:0000256" key="3">
    <source>
        <dbReference type="ARBA" id="ARBA00022448"/>
    </source>
</evidence>
<feature type="compositionally biased region" description="Gly residues" evidence="7">
    <location>
        <begin position="377"/>
        <end position="397"/>
    </location>
</feature>
<name>A0A4S4MV60_9APHY</name>
<reference evidence="13 14" key="1">
    <citation type="submission" date="2019-02" db="EMBL/GenBank/DDBJ databases">
        <title>Genome sequencing of the rare red list fungi Antrodiella citrinella (Flaviporus citrinellus).</title>
        <authorList>
            <person name="Buettner E."/>
            <person name="Kellner H."/>
        </authorList>
    </citation>
    <scope>NUCLEOTIDE SEQUENCE [LARGE SCALE GENOMIC DNA]</scope>
    <source>
        <strain evidence="13 14">DSM 108506</strain>
    </source>
</reference>
<dbReference type="GO" id="GO:0005886">
    <property type="term" value="C:plasma membrane"/>
    <property type="evidence" value="ECO:0007669"/>
    <property type="project" value="TreeGrafter"/>
</dbReference>
<evidence type="ECO:0000256" key="5">
    <source>
        <dbReference type="ARBA" id="ARBA00022989"/>
    </source>
</evidence>
<feature type="domain" description="CSC1/OSCA1-like N-terminal transmembrane" evidence="11">
    <location>
        <begin position="17"/>
        <end position="168"/>
    </location>
</feature>
<comment type="caution">
    <text evidence="13">The sequence shown here is derived from an EMBL/GenBank/DDBJ whole genome shotgun (WGS) entry which is preliminary data.</text>
</comment>
<keyword evidence="5 8" id="KW-1133">Transmembrane helix</keyword>
<organism evidence="13 14">
    <name type="scientific">Antrodiella citrinella</name>
    <dbReference type="NCBI Taxonomy" id="2447956"/>
    <lineage>
        <taxon>Eukaryota</taxon>
        <taxon>Fungi</taxon>
        <taxon>Dikarya</taxon>
        <taxon>Basidiomycota</taxon>
        <taxon>Agaricomycotina</taxon>
        <taxon>Agaricomycetes</taxon>
        <taxon>Polyporales</taxon>
        <taxon>Steccherinaceae</taxon>
        <taxon>Antrodiella</taxon>
    </lineage>
</organism>
<dbReference type="Pfam" id="PF13967">
    <property type="entry name" value="RSN1_TM"/>
    <property type="match status" value="1"/>
</dbReference>
<feature type="transmembrane region" description="Helical" evidence="8">
    <location>
        <begin position="581"/>
        <end position="605"/>
    </location>
</feature>
<dbReference type="InterPro" id="IPR032880">
    <property type="entry name" value="CSC1/OSCA1-like_N"/>
</dbReference>
<dbReference type="AlphaFoldDB" id="A0A4S4MV60"/>
<accession>A0A4S4MV60</accession>
<evidence type="ECO:0000256" key="4">
    <source>
        <dbReference type="ARBA" id="ARBA00022692"/>
    </source>
</evidence>
<feature type="region of interest" description="Disordered" evidence="7">
    <location>
        <begin position="259"/>
        <end position="416"/>
    </location>
</feature>
<evidence type="ECO:0000256" key="8">
    <source>
        <dbReference type="SAM" id="Phobius"/>
    </source>
</evidence>
<feature type="transmembrane region" description="Helical" evidence="8">
    <location>
        <begin position="813"/>
        <end position="836"/>
    </location>
</feature>
<evidence type="ECO:0000256" key="2">
    <source>
        <dbReference type="ARBA" id="ARBA00007779"/>
    </source>
</evidence>
<keyword evidence="14" id="KW-1185">Reference proteome</keyword>
<evidence type="ECO:0000259" key="12">
    <source>
        <dbReference type="Pfam" id="PF14703"/>
    </source>
</evidence>
<evidence type="ECO:0000256" key="6">
    <source>
        <dbReference type="ARBA" id="ARBA00023136"/>
    </source>
</evidence>
<feature type="transmembrane region" description="Helical" evidence="8">
    <location>
        <begin position="671"/>
        <end position="699"/>
    </location>
</feature>
<comment type="subcellular location">
    <subcellularLocation>
        <location evidence="1">Membrane</location>
        <topology evidence="1">Multi-pass membrane protein</topology>
    </subcellularLocation>
</comment>
<dbReference type="Pfam" id="PF12621">
    <property type="entry name" value="PHM7_ext"/>
    <property type="match status" value="1"/>
</dbReference>
<feature type="transmembrane region" description="Helical" evidence="8">
    <location>
        <begin position="782"/>
        <end position="807"/>
    </location>
</feature>
<dbReference type="EMBL" id="SGPM01000269">
    <property type="protein sequence ID" value="THH27230.1"/>
    <property type="molecule type" value="Genomic_DNA"/>
</dbReference>
<feature type="region of interest" description="Disordered" evidence="7">
    <location>
        <begin position="858"/>
        <end position="885"/>
    </location>
</feature>
<dbReference type="InterPro" id="IPR027815">
    <property type="entry name" value="CSC1/OSCA1-like_cyt"/>
</dbReference>
<feature type="compositionally biased region" description="Acidic residues" evidence="7">
    <location>
        <begin position="967"/>
        <end position="980"/>
    </location>
</feature>
<evidence type="ECO:0000259" key="11">
    <source>
        <dbReference type="Pfam" id="PF13967"/>
    </source>
</evidence>
<gene>
    <name evidence="13" type="ORF">EUX98_g6964</name>
</gene>
<dbReference type="Pfam" id="PF02714">
    <property type="entry name" value="RSN1_7TM"/>
    <property type="match status" value="1"/>
</dbReference>
<evidence type="ECO:0000313" key="14">
    <source>
        <dbReference type="Proteomes" id="UP000308730"/>
    </source>
</evidence>
<dbReference type="InterPro" id="IPR003864">
    <property type="entry name" value="CSC1/OSCA1-like_7TM"/>
</dbReference>
<feature type="domain" description="CSC1/OSCA1-like cytosolic" evidence="12">
    <location>
        <begin position="191"/>
        <end position="276"/>
    </location>
</feature>
<keyword evidence="4 8" id="KW-0812">Transmembrane</keyword>
<dbReference type="GO" id="GO:0005227">
    <property type="term" value="F:calcium-activated cation channel activity"/>
    <property type="evidence" value="ECO:0007669"/>
    <property type="project" value="InterPro"/>
</dbReference>
<protein>
    <recommendedName>
        <fullName evidence="15">CSC1/OSCA1-like 7TM region domain-containing protein</fullName>
    </recommendedName>
</protein>
<evidence type="ECO:0000256" key="7">
    <source>
        <dbReference type="SAM" id="MobiDB-lite"/>
    </source>
</evidence>
<evidence type="ECO:0008006" key="15">
    <source>
        <dbReference type="Google" id="ProtNLM"/>
    </source>
</evidence>
<feature type="transmembrane region" description="Helical" evidence="8">
    <location>
        <begin position="626"/>
        <end position="651"/>
    </location>
</feature>
<feature type="domain" description="CSC1/OSCA1-like 7TM region" evidence="9">
    <location>
        <begin position="534"/>
        <end position="805"/>
    </location>
</feature>
<dbReference type="OrthoDB" id="1076608at2759"/>
<sequence>MSEVSSASAQSSSSQTFLTALVTNLIILAVELVAFVVLKHKLTRIYEPRTYLPPPDKRAVALPSGPWKWLFAILAIPTSDVLHKNGLDAYMFLRFLRMLVMLFAGISFLTWLVILPIDAVGVRNPQFSDGLARLSWGNIPDDANKRYAAHIIVVYITTFFTVWLVRKELFHYTEMRQAFLVSKSHSRLAQARTVLITAIPFDMCNEEELKLWASFVPGGIQNIWVYRDTTLLNKHHNARLDACKKLEAASAQLISRVVKSKRKQDKQANKTSHKLKQKHPSGQAQRTGDVEKGFQWQNDDTTRRKTDHKASLDTINRPLRPQSGGDDIETATTRSEAYEMGDINTSENGYGPSLQGGHSPMPGTSVEQLNVPERDGYGSGDGSANGDGSRDGSGSGDGGERGEREESVPSAFDPTQVDAMIQQFVPEKKRPMHRLGFLGLWGRKVDTIEWCKDEISRLNKEIDVLRAELGERKPMGSAFIQCNLQLGAHVLAQCVSFHEPLMMSEKFIEVTPKDVIWDNIDDGAYETRFRYVTSWMGSLVLIALWFLPVAFVGTLSNVSALCRKVSWLCWIKNAPTPIPGIIQGLLPPLFLSILFAVLPILLRGLAWYENIPRWSLLSISVYKRYYLFLVVHGFLVVTLSSSITATASNLISNPTEAVSELASQLPSASIFFLTWTISQGLAGAGSALLQVGVLVMYLVKKWWLGRTPREAFRVTFMMPKADFGLILPKISLLATIALAYSVLAPIINGLAMVAFMLFFFSWKFLLTWVFDQPEEAETGGKYFPLAINFLFTGLYIEQFCLAVLFFLKISQGIAFIAQGALMLVLMALTASVQILFQSSFNPITGHLPMSLATKQMKARWEQERQKKRAPGQNQGEGKDEETDMFSRSRISSVVRKRIKHPVMRLKKGMDKGVSRTIKSAAGQDFKNYGTGSEASPRPSYASSRRNLPTIAPATIVPKERVRKGDGDADSDDDEDLDFDENGFTHPSMYTNQPWIWLPKDEVGVSERLVREYVAAGVDASDLGAYMDMKGDVEVQRNPPDEEWAGGHDA</sequence>
<dbReference type="Pfam" id="PF14703">
    <property type="entry name" value="PHM7_cyt"/>
    <property type="match status" value="2"/>
</dbReference>
<feature type="compositionally biased region" description="Low complexity" evidence="7">
    <location>
        <begin position="932"/>
        <end position="945"/>
    </location>
</feature>